<keyword evidence="2" id="KW-0812">Transmembrane</keyword>
<dbReference type="PANTHER" id="PTHR34364:SF1">
    <property type="entry name" value="WAS_WASL-INTERACTING FAMILY PROTEIN"/>
    <property type="match status" value="1"/>
</dbReference>
<feature type="region of interest" description="Disordered" evidence="1">
    <location>
        <begin position="97"/>
        <end position="145"/>
    </location>
</feature>
<evidence type="ECO:0000313" key="3">
    <source>
        <dbReference type="EMBL" id="MQM03220.1"/>
    </source>
</evidence>
<reference evidence="3" key="1">
    <citation type="submission" date="2017-07" db="EMBL/GenBank/DDBJ databases">
        <title>Taro Niue Genome Assembly and Annotation.</title>
        <authorList>
            <person name="Atibalentja N."/>
            <person name="Keating K."/>
            <person name="Fields C.J."/>
        </authorList>
    </citation>
    <scope>NUCLEOTIDE SEQUENCE</scope>
    <source>
        <strain evidence="3">Niue_2</strain>
        <tissue evidence="3">Leaf</tissue>
    </source>
</reference>
<evidence type="ECO:0000313" key="4">
    <source>
        <dbReference type="Proteomes" id="UP000652761"/>
    </source>
</evidence>
<feature type="compositionally biased region" description="Low complexity" evidence="1">
    <location>
        <begin position="46"/>
        <end position="65"/>
    </location>
</feature>
<dbReference type="OrthoDB" id="1907935at2759"/>
<comment type="caution">
    <text evidence="3">The sequence shown here is derived from an EMBL/GenBank/DDBJ whole genome shotgun (WGS) entry which is preliminary data.</text>
</comment>
<feature type="region of interest" description="Disordered" evidence="1">
    <location>
        <begin position="1"/>
        <end position="69"/>
    </location>
</feature>
<feature type="compositionally biased region" description="Basic residues" evidence="1">
    <location>
        <begin position="21"/>
        <end position="34"/>
    </location>
</feature>
<keyword evidence="4" id="KW-1185">Reference proteome</keyword>
<protein>
    <submittedName>
        <fullName evidence="3">Uncharacterized protein</fullName>
    </submittedName>
</protein>
<accession>A0A843WKC0</accession>
<keyword evidence="2" id="KW-1133">Transmembrane helix</keyword>
<feature type="compositionally biased region" description="Pro residues" evidence="1">
    <location>
        <begin position="1"/>
        <end position="15"/>
    </location>
</feature>
<evidence type="ECO:0000256" key="1">
    <source>
        <dbReference type="SAM" id="MobiDB-lite"/>
    </source>
</evidence>
<dbReference type="PANTHER" id="PTHR34364">
    <property type="entry name" value="WAS/WASL-INTERACTING FAMILY PROTEIN"/>
    <property type="match status" value="1"/>
</dbReference>
<proteinExistence type="predicted"/>
<feature type="transmembrane region" description="Helical" evidence="2">
    <location>
        <begin position="77"/>
        <end position="94"/>
    </location>
</feature>
<keyword evidence="2" id="KW-0472">Membrane</keyword>
<dbReference type="AlphaFoldDB" id="A0A843WKC0"/>
<organism evidence="3 4">
    <name type="scientific">Colocasia esculenta</name>
    <name type="common">Wild taro</name>
    <name type="synonym">Arum esculentum</name>
    <dbReference type="NCBI Taxonomy" id="4460"/>
    <lineage>
        <taxon>Eukaryota</taxon>
        <taxon>Viridiplantae</taxon>
        <taxon>Streptophyta</taxon>
        <taxon>Embryophyta</taxon>
        <taxon>Tracheophyta</taxon>
        <taxon>Spermatophyta</taxon>
        <taxon>Magnoliopsida</taxon>
        <taxon>Liliopsida</taxon>
        <taxon>Araceae</taxon>
        <taxon>Aroideae</taxon>
        <taxon>Colocasieae</taxon>
        <taxon>Colocasia</taxon>
    </lineage>
</organism>
<name>A0A843WKC0_COLES</name>
<sequence length="194" mass="21318">MPSEPPPPPPPPQERSPPKLLLHKPSKGQLKKAKGGSALAQALGYSRSDTSMDPSSPSPPSSAASELKPKKPFLRRIFPLLLVVNFAVGAYVLLRTTTKEPAEKDEEVAGEKEVASTPIESTKSEVPQQPPIQPVEAPKKVLPPIPQDQQRDLFKWILEEKRNVKPASSSEKKKIDEEKALLKQYIRAKSIPTL</sequence>
<gene>
    <name evidence="3" type="ORF">Taro_035993</name>
</gene>
<dbReference type="EMBL" id="NMUH01002995">
    <property type="protein sequence ID" value="MQM03220.1"/>
    <property type="molecule type" value="Genomic_DNA"/>
</dbReference>
<evidence type="ECO:0000256" key="2">
    <source>
        <dbReference type="SAM" id="Phobius"/>
    </source>
</evidence>
<feature type="compositionally biased region" description="Basic and acidic residues" evidence="1">
    <location>
        <begin position="97"/>
        <end position="114"/>
    </location>
</feature>
<dbReference type="Proteomes" id="UP000652761">
    <property type="component" value="Unassembled WGS sequence"/>
</dbReference>